<dbReference type="Proteomes" id="UP000698028">
    <property type="component" value="Unassembled WGS sequence"/>
</dbReference>
<evidence type="ECO:0000313" key="2">
    <source>
        <dbReference type="EMBL" id="MBW0145083.1"/>
    </source>
</evidence>
<dbReference type="PANTHER" id="PTHR37301">
    <property type="entry name" value="DNA-BINDING PROTEIN-RELATED"/>
    <property type="match status" value="1"/>
</dbReference>
<dbReference type="PANTHER" id="PTHR37301:SF1">
    <property type="entry name" value="DNA-BINDING PROTEIN"/>
    <property type="match status" value="1"/>
</dbReference>
<reference evidence="2 3" key="1">
    <citation type="submission" date="2021-07" db="EMBL/GenBank/DDBJ databases">
        <title>The draft genome sequence of Sphingomicrobium sp. B8.</title>
        <authorList>
            <person name="Mu L."/>
        </authorList>
    </citation>
    <scope>NUCLEOTIDE SEQUENCE [LARGE SCALE GENOMIC DNA]</scope>
    <source>
        <strain evidence="2 3">B8</strain>
    </source>
</reference>
<dbReference type="PROSITE" id="PS50943">
    <property type="entry name" value="HTH_CROC1"/>
    <property type="match status" value="1"/>
</dbReference>
<accession>A0ABS6V6D0</accession>
<dbReference type="EMBL" id="JAHVAH010000001">
    <property type="protein sequence ID" value="MBW0145083.1"/>
    <property type="molecule type" value="Genomic_DNA"/>
</dbReference>
<organism evidence="2 3">
    <name type="scientific">Sphingomicrobium clamense</name>
    <dbReference type="NCBI Taxonomy" id="2851013"/>
    <lineage>
        <taxon>Bacteria</taxon>
        <taxon>Pseudomonadati</taxon>
        <taxon>Pseudomonadota</taxon>
        <taxon>Alphaproteobacteria</taxon>
        <taxon>Sphingomonadales</taxon>
        <taxon>Sphingomonadaceae</taxon>
        <taxon>Sphingomicrobium</taxon>
    </lineage>
</organism>
<sequence length="73" mass="8157">MPIAITLDAMLKARGMTGKELAERVGISETQMSLFRSGKVKGIRFSTLDRMCEELQCKPGDLLDHVRRIEGGY</sequence>
<gene>
    <name evidence="2" type="ORF">KTQ36_07210</name>
</gene>
<dbReference type="RefSeq" id="WP_218633021.1">
    <property type="nucleotide sequence ID" value="NZ_JAHVAH010000001.1"/>
</dbReference>
<dbReference type="SMART" id="SM00530">
    <property type="entry name" value="HTH_XRE"/>
    <property type="match status" value="1"/>
</dbReference>
<evidence type="ECO:0000259" key="1">
    <source>
        <dbReference type="PROSITE" id="PS50943"/>
    </source>
</evidence>
<protein>
    <submittedName>
        <fullName evidence="2">Helix-turn-helix transcriptional regulator</fullName>
    </submittedName>
</protein>
<comment type="caution">
    <text evidence="2">The sequence shown here is derived from an EMBL/GenBank/DDBJ whole genome shotgun (WGS) entry which is preliminary data.</text>
</comment>
<dbReference type="CDD" id="cd00093">
    <property type="entry name" value="HTH_XRE"/>
    <property type="match status" value="1"/>
</dbReference>
<proteinExistence type="predicted"/>
<evidence type="ECO:0000313" key="3">
    <source>
        <dbReference type="Proteomes" id="UP000698028"/>
    </source>
</evidence>
<dbReference type="InterPro" id="IPR001387">
    <property type="entry name" value="Cro/C1-type_HTH"/>
</dbReference>
<keyword evidence="3" id="KW-1185">Reference proteome</keyword>
<feature type="domain" description="HTH cro/C1-type" evidence="1">
    <location>
        <begin position="7"/>
        <end position="62"/>
    </location>
</feature>
<dbReference type="Pfam" id="PF13443">
    <property type="entry name" value="HTH_26"/>
    <property type="match status" value="1"/>
</dbReference>
<name>A0ABS6V6D0_9SPHN</name>